<dbReference type="PANTHER" id="PTHR21539:SF0">
    <property type="entry name" value="SAGA-ASSOCIATED FACTOR 29"/>
    <property type="match status" value="1"/>
</dbReference>
<dbReference type="InParanoid" id="B7G1U2"/>
<evidence type="ECO:0000313" key="8">
    <source>
        <dbReference type="Proteomes" id="UP000000759"/>
    </source>
</evidence>
<dbReference type="PANTHER" id="PTHR21539">
    <property type="entry name" value="SAGA-ASSOCIATED FACTOR 29"/>
    <property type="match status" value="1"/>
</dbReference>
<dbReference type="CDD" id="cd20394">
    <property type="entry name" value="Tudor_SGF29_rpt2"/>
    <property type="match status" value="1"/>
</dbReference>
<evidence type="ECO:0000256" key="3">
    <source>
        <dbReference type="ARBA" id="ARBA00023163"/>
    </source>
</evidence>
<dbReference type="OMA" id="QEWIVAT"/>
<dbReference type="Proteomes" id="UP000000759">
    <property type="component" value="Chromosome 10"/>
</dbReference>
<name>B7G1U2_PHATC</name>
<dbReference type="GO" id="GO:0000124">
    <property type="term" value="C:SAGA complex"/>
    <property type="evidence" value="ECO:0007669"/>
    <property type="project" value="InterPro"/>
</dbReference>
<keyword evidence="4" id="KW-0539">Nucleus</keyword>
<dbReference type="KEGG" id="pti:PHATRDRAFT_36606"/>
<keyword evidence="5" id="KW-0175">Coiled coil</keyword>
<evidence type="ECO:0000256" key="1">
    <source>
        <dbReference type="ARBA" id="ARBA00004123"/>
    </source>
</evidence>
<keyword evidence="2" id="KW-0805">Transcription regulation</keyword>
<feature type="coiled-coil region" evidence="5">
    <location>
        <begin position="152"/>
        <end position="189"/>
    </location>
</feature>
<dbReference type="STRING" id="556484.B7G1U2"/>
<evidence type="ECO:0000256" key="4">
    <source>
        <dbReference type="ARBA" id="ARBA00023242"/>
    </source>
</evidence>
<dbReference type="SMART" id="SM01408">
    <property type="entry name" value="ING"/>
    <property type="match status" value="1"/>
</dbReference>
<gene>
    <name evidence="7" type="ORF">PHATRDRAFT_36606</name>
</gene>
<feature type="domain" description="SGF29 C-terminal" evidence="6">
    <location>
        <begin position="206"/>
        <end position="342"/>
    </location>
</feature>
<dbReference type="PROSITE" id="PS51518">
    <property type="entry name" value="SGF29_C"/>
    <property type="match status" value="1"/>
</dbReference>
<dbReference type="InterPro" id="IPR037802">
    <property type="entry name" value="SGF29"/>
</dbReference>
<dbReference type="InterPro" id="IPR047287">
    <property type="entry name" value="Tudor_SGF29_rpt2"/>
</dbReference>
<dbReference type="Gene3D" id="6.10.140.1740">
    <property type="match status" value="1"/>
</dbReference>
<dbReference type="GeneID" id="7201735"/>
<proteinExistence type="predicted"/>
<accession>B7G1U2</accession>
<dbReference type="PaxDb" id="2850-Phatr36606"/>
<dbReference type="InterPro" id="IPR024610">
    <property type="entry name" value="ING_N_histone-binding"/>
</dbReference>
<dbReference type="Gene3D" id="2.30.30.140">
    <property type="match status" value="2"/>
</dbReference>
<reference evidence="7 8" key="1">
    <citation type="journal article" date="2008" name="Nature">
        <title>The Phaeodactylum genome reveals the evolutionary history of diatom genomes.</title>
        <authorList>
            <person name="Bowler C."/>
            <person name="Allen A.E."/>
            <person name="Badger J.H."/>
            <person name="Grimwood J."/>
            <person name="Jabbari K."/>
            <person name="Kuo A."/>
            <person name="Maheswari U."/>
            <person name="Martens C."/>
            <person name="Maumus F."/>
            <person name="Otillar R.P."/>
            <person name="Rayko E."/>
            <person name="Salamov A."/>
            <person name="Vandepoele K."/>
            <person name="Beszteri B."/>
            <person name="Gruber A."/>
            <person name="Heijde M."/>
            <person name="Katinka M."/>
            <person name="Mock T."/>
            <person name="Valentin K."/>
            <person name="Verret F."/>
            <person name="Berges J.A."/>
            <person name="Brownlee C."/>
            <person name="Cadoret J.P."/>
            <person name="Chiovitti A."/>
            <person name="Choi C.J."/>
            <person name="Coesel S."/>
            <person name="De Martino A."/>
            <person name="Detter J.C."/>
            <person name="Durkin C."/>
            <person name="Falciatore A."/>
            <person name="Fournet J."/>
            <person name="Haruta M."/>
            <person name="Huysman M.J."/>
            <person name="Jenkins B.D."/>
            <person name="Jiroutova K."/>
            <person name="Jorgensen R.E."/>
            <person name="Joubert Y."/>
            <person name="Kaplan A."/>
            <person name="Kroger N."/>
            <person name="Kroth P.G."/>
            <person name="La Roche J."/>
            <person name="Lindquist E."/>
            <person name="Lommer M."/>
            <person name="Martin-Jezequel V."/>
            <person name="Lopez P.J."/>
            <person name="Lucas S."/>
            <person name="Mangogna M."/>
            <person name="McGinnis K."/>
            <person name="Medlin L.K."/>
            <person name="Montsant A."/>
            <person name="Oudot-Le Secq M.P."/>
            <person name="Napoli C."/>
            <person name="Obornik M."/>
            <person name="Parker M.S."/>
            <person name="Petit J.L."/>
            <person name="Porcel B.M."/>
            <person name="Poulsen N."/>
            <person name="Robison M."/>
            <person name="Rychlewski L."/>
            <person name="Rynearson T.A."/>
            <person name="Schmutz J."/>
            <person name="Shapiro H."/>
            <person name="Siaut M."/>
            <person name="Stanley M."/>
            <person name="Sussman M.R."/>
            <person name="Taylor A.R."/>
            <person name="Vardi A."/>
            <person name="von Dassow P."/>
            <person name="Vyverman W."/>
            <person name="Willis A."/>
            <person name="Wyrwicz L.S."/>
            <person name="Rokhsar D.S."/>
            <person name="Weissenbach J."/>
            <person name="Armbrust E.V."/>
            <person name="Green B.R."/>
            <person name="Van de Peer Y."/>
            <person name="Grigoriev I.V."/>
        </authorList>
    </citation>
    <scope>NUCLEOTIDE SEQUENCE [LARGE SCALE GENOMIC DNA]</scope>
    <source>
        <strain evidence="7 8">CCAP 1055/1</strain>
    </source>
</reference>
<evidence type="ECO:0000256" key="2">
    <source>
        <dbReference type="ARBA" id="ARBA00023015"/>
    </source>
</evidence>
<evidence type="ECO:0000259" key="6">
    <source>
        <dbReference type="PROSITE" id="PS51518"/>
    </source>
</evidence>
<dbReference type="GO" id="GO:0005634">
    <property type="term" value="C:nucleus"/>
    <property type="evidence" value="ECO:0007669"/>
    <property type="project" value="UniProtKB-SubCell"/>
</dbReference>
<dbReference type="AlphaFoldDB" id="B7G1U2"/>
<dbReference type="eggNOG" id="KOG3038">
    <property type="taxonomic scope" value="Eukaryota"/>
</dbReference>
<protein>
    <recommendedName>
        <fullName evidence="6">SGF29 C-terminal domain-containing protein</fullName>
    </recommendedName>
</protein>
<keyword evidence="3" id="KW-0804">Transcription</keyword>
<evidence type="ECO:0000256" key="5">
    <source>
        <dbReference type="SAM" id="Coils"/>
    </source>
</evidence>
<organism evidence="7 8">
    <name type="scientific">Phaeodactylum tricornutum (strain CCAP 1055/1)</name>
    <dbReference type="NCBI Taxonomy" id="556484"/>
    <lineage>
        <taxon>Eukaryota</taxon>
        <taxon>Sar</taxon>
        <taxon>Stramenopiles</taxon>
        <taxon>Ochrophyta</taxon>
        <taxon>Bacillariophyta</taxon>
        <taxon>Bacillariophyceae</taxon>
        <taxon>Bacillariophycidae</taxon>
        <taxon>Naviculales</taxon>
        <taxon>Phaeodactylaceae</taxon>
        <taxon>Phaeodactylum</taxon>
    </lineage>
</organism>
<dbReference type="RefSeq" id="XP_002180913.1">
    <property type="nucleotide sequence ID" value="XM_002180877.1"/>
</dbReference>
<dbReference type="CDD" id="cd17015">
    <property type="entry name" value="ING_plant"/>
    <property type="match status" value="1"/>
</dbReference>
<evidence type="ECO:0000313" key="7">
    <source>
        <dbReference type="EMBL" id="EEC47565.1"/>
    </source>
</evidence>
<dbReference type="Pfam" id="PF12998">
    <property type="entry name" value="ING"/>
    <property type="match status" value="1"/>
</dbReference>
<keyword evidence="8" id="KW-1185">Reference proteome</keyword>
<reference evidence="8" key="2">
    <citation type="submission" date="2008-08" db="EMBL/GenBank/DDBJ databases">
        <authorList>
            <consortium name="Diatom Consortium"/>
            <person name="Grigoriev I."/>
            <person name="Grimwood J."/>
            <person name="Kuo A."/>
            <person name="Otillar R.P."/>
            <person name="Salamov A."/>
            <person name="Detter J.C."/>
            <person name="Lindquist E."/>
            <person name="Shapiro H."/>
            <person name="Lucas S."/>
            <person name="Glavina del Rio T."/>
            <person name="Pitluck S."/>
            <person name="Rokhsar D."/>
            <person name="Bowler C."/>
        </authorList>
    </citation>
    <scope>GENOME REANNOTATION</scope>
    <source>
        <strain evidence="8">CCAP 1055/1</strain>
    </source>
</reference>
<dbReference type="InterPro" id="IPR010750">
    <property type="entry name" value="SGF29_tudor-like_dom"/>
</dbReference>
<sequence length="342" mass="38707">MSVAATHNPFRFPFHGGRRIGHHGLIRSVADVYSLFWRFTGTFSNPLILDYNNTDHPDSMSSDETYLEAFIETLSTLPHEVRRNMDLIKDLDKASGVRGETLRQLQQRYIHQAEDKMMQLELVEREDGTHGVRVIDGTEVIIPTTYELVEYVQNAELERQIQQAQEDCLQKADEKIAIAQQALDRIDAVCQRLDHDLGAMELLLQNTGDFQTQETKTAKPNDLAACQITPESEWILAKVVTFDPQTGVYKLADEDVESNKLFTLPESQVIILYAIEKLRAGDSVYAVYPDTTSFYPATVVQAPRKASTPFVTVNFVDDSDEFGVTHDKFVPLKYTMPPPYGS</sequence>
<dbReference type="EMBL" id="CM000613">
    <property type="protein sequence ID" value="EEC47565.1"/>
    <property type="molecule type" value="Genomic_DNA"/>
</dbReference>
<comment type="subcellular location">
    <subcellularLocation>
        <location evidence="1">Nucleus</location>
    </subcellularLocation>
</comment>
<dbReference type="HOGENOM" id="CLU_812518_0_0_1"/>
<dbReference type="Pfam" id="PF07039">
    <property type="entry name" value="SGF29_Tudor"/>
    <property type="match status" value="1"/>
</dbReference>
<dbReference type="OrthoDB" id="5411773at2759"/>